<evidence type="ECO:0000313" key="2">
    <source>
        <dbReference type="EMBL" id="KDQ59953.1"/>
    </source>
</evidence>
<keyword evidence="3" id="KW-1185">Reference proteome</keyword>
<dbReference type="EMBL" id="KL197715">
    <property type="protein sequence ID" value="KDQ59953.1"/>
    <property type="molecule type" value="Genomic_DNA"/>
</dbReference>
<dbReference type="PROSITE" id="PS50181">
    <property type="entry name" value="FBOX"/>
    <property type="match status" value="1"/>
</dbReference>
<sequence length="551" mass="63487">MGPTKPSRAAKDAPKTKAVKGRREKLAKLVDMPLDIFFEISGHLHPKDLLHLTWTSKAFHQILARSSSKWLWKQARCNIENLPECPSYLTEPQYARLFFDPHCHYCGTSGVQVVLWVYRRRACKACLDQHFNDFRSLTLPSLPCWVEWDEILPKVRRERYCRPNLCPSDEVDLVFQHIEALRDDEDGLAWFILQRTTFMAEVSLHASRCEKYQTDLAAQRTQERSEMRSRRVDVIRNRLVDMGFEQDIIALEQSNPRALRRHRLVWQTKELTDKNWNDIKPSLAVWLTDLRKPRIQKERLARVIRRQATIVQMLREYVLSLPPTEIIPGPADLCFTKEISGLINHPDETVFSNSIPALRLRLPQFASYWRQWIDGRLLSILPSVPKSRTDATDMRPLHLATTLFECTGPTACHEILPYPRILAHKCMTQQSREYFDTDERPIPESIRLLGCEPFNFDGNKIKFHADASGVANTLVGLCRWDPDEATAVAMDELNSRFACSACGSGEEAFVFSWRVAVSRDCQLYPLNSSFSPRCTTPSPFMALTTQPLGFA</sequence>
<dbReference type="AlphaFoldDB" id="A0A067PYS7"/>
<dbReference type="HOGENOM" id="CLU_010790_2_3_1"/>
<protein>
    <recommendedName>
        <fullName evidence="1">F-box domain-containing protein</fullName>
    </recommendedName>
</protein>
<proteinExistence type="predicted"/>
<name>A0A067PYS7_9AGAM</name>
<dbReference type="InterPro" id="IPR001810">
    <property type="entry name" value="F-box_dom"/>
</dbReference>
<dbReference type="OrthoDB" id="2322499at2759"/>
<dbReference type="STRING" id="933084.A0A067PYS7"/>
<accession>A0A067PYS7</accession>
<dbReference type="Proteomes" id="UP000027265">
    <property type="component" value="Unassembled WGS sequence"/>
</dbReference>
<evidence type="ECO:0000313" key="3">
    <source>
        <dbReference type="Proteomes" id="UP000027265"/>
    </source>
</evidence>
<dbReference type="SUPFAM" id="SSF81383">
    <property type="entry name" value="F-box domain"/>
    <property type="match status" value="1"/>
</dbReference>
<dbReference type="CDD" id="cd09917">
    <property type="entry name" value="F-box_SF"/>
    <property type="match status" value="1"/>
</dbReference>
<gene>
    <name evidence="2" type="ORF">JAAARDRAFT_637497</name>
</gene>
<reference evidence="3" key="1">
    <citation type="journal article" date="2014" name="Proc. Natl. Acad. Sci. U.S.A.">
        <title>Extensive sampling of basidiomycete genomes demonstrates inadequacy of the white-rot/brown-rot paradigm for wood decay fungi.</title>
        <authorList>
            <person name="Riley R."/>
            <person name="Salamov A.A."/>
            <person name="Brown D.W."/>
            <person name="Nagy L.G."/>
            <person name="Floudas D."/>
            <person name="Held B.W."/>
            <person name="Levasseur A."/>
            <person name="Lombard V."/>
            <person name="Morin E."/>
            <person name="Otillar R."/>
            <person name="Lindquist E.A."/>
            <person name="Sun H."/>
            <person name="LaButti K.M."/>
            <person name="Schmutz J."/>
            <person name="Jabbour D."/>
            <person name="Luo H."/>
            <person name="Baker S.E."/>
            <person name="Pisabarro A.G."/>
            <person name="Walton J.D."/>
            <person name="Blanchette R.A."/>
            <person name="Henrissat B."/>
            <person name="Martin F."/>
            <person name="Cullen D."/>
            <person name="Hibbett D.S."/>
            <person name="Grigoriev I.V."/>
        </authorList>
    </citation>
    <scope>NUCLEOTIDE SEQUENCE [LARGE SCALE GENOMIC DNA]</scope>
    <source>
        <strain evidence="3">MUCL 33604</strain>
    </source>
</reference>
<dbReference type="InterPro" id="IPR036047">
    <property type="entry name" value="F-box-like_dom_sf"/>
</dbReference>
<dbReference type="InParanoid" id="A0A067PYS7"/>
<organism evidence="2 3">
    <name type="scientific">Jaapia argillacea MUCL 33604</name>
    <dbReference type="NCBI Taxonomy" id="933084"/>
    <lineage>
        <taxon>Eukaryota</taxon>
        <taxon>Fungi</taxon>
        <taxon>Dikarya</taxon>
        <taxon>Basidiomycota</taxon>
        <taxon>Agaricomycotina</taxon>
        <taxon>Agaricomycetes</taxon>
        <taxon>Agaricomycetidae</taxon>
        <taxon>Jaapiales</taxon>
        <taxon>Jaapiaceae</taxon>
        <taxon>Jaapia</taxon>
    </lineage>
</organism>
<evidence type="ECO:0000259" key="1">
    <source>
        <dbReference type="PROSITE" id="PS50181"/>
    </source>
</evidence>
<feature type="domain" description="F-box" evidence="1">
    <location>
        <begin position="26"/>
        <end position="75"/>
    </location>
</feature>